<feature type="region of interest" description="Disordered" evidence="1">
    <location>
        <begin position="120"/>
        <end position="142"/>
    </location>
</feature>
<feature type="compositionally biased region" description="Polar residues" evidence="1">
    <location>
        <begin position="132"/>
        <end position="142"/>
    </location>
</feature>
<feature type="compositionally biased region" description="Polar residues" evidence="1">
    <location>
        <begin position="36"/>
        <end position="51"/>
    </location>
</feature>
<evidence type="ECO:0000256" key="1">
    <source>
        <dbReference type="SAM" id="MobiDB-lite"/>
    </source>
</evidence>
<reference evidence="2" key="1">
    <citation type="submission" date="2020-11" db="EMBL/GenBank/DDBJ databases">
        <authorList>
            <person name="Koelle M."/>
            <person name="Horta M.A.C."/>
            <person name="Nowrousian M."/>
            <person name="Ohm R.A."/>
            <person name="Benz P."/>
            <person name="Pilgard A."/>
        </authorList>
    </citation>
    <scope>NUCLEOTIDE SEQUENCE</scope>
    <source>
        <strain evidence="2">FPRL280</strain>
    </source>
</reference>
<feature type="compositionally biased region" description="Low complexity" evidence="1">
    <location>
        <begin position="21"/>
        <end position="35"/>
    </location>
</feature>
<sequence>MDATRTSPSSPHPTWLPAKASFTHSTLRTSSTSTSQMVLTPLSSPASNNRAQIRHLDRSTRTIRATKRSKGRNIHSVLKAPSHLNPPRGILALSPPAPVFLDRLLVSRLGVKQLRKTYSWGRPTDSHRSDGEQSSNLRLGTS</sequence>
<evidence type="ECO:0000313" key="2">
    <source>
        <dbReference type="EMBL" id="KAF9818249.1"/>
    </source>
</evidence>
<accession>A0A8H7P781</accession>
<name>A0A8H7P781_9APHY</name>
<evidence type="ECO:0000313" key="3">
    <source>
        <dbReference type="Proteomes" id="UP000639403"/>
    </source>
</evidence>
<feature type="region of interest" description="Disordered" evidence="1">
    <location>
        <begin position="1"/>
        <end position="52"/>
    </location>
</feature>
<dbReference type="AlphaFoldDB" id="A0A8H7P781"/>
<dbReference type="EMBL" id="JADOXO010000032">
    <property type="protein sequence ID" value="KAF9818249.1"/>
    <property type="molecule type" value="Genomic_DNA"/>
</dbReference>
<comment type="caution">
    <text evidence="2">The sequence shown here is derived from an EMBL/GenBank/DDBJ whole genome shotgun (WGS) entry which is preliminary data.</text>
</comment>
<dbReference type="Proteomes" id="UP000639403">
    <property type="component" value="Unassembled WGS sequence"/>
</dbReference>
<gene>
    <name evidence="2" type="ORF">IEO21_02877</name>
</gene>
<organism evidence="2 3">
    <name type="scientific">Rhodonia placenta</name>
    <dbReference type="NCBI Taxonomy" id="104341"/>
    <lineage>
        <taxon>Eukaryota</taxon>
        <taxon>Fungi</taxon>
        <taxon>Dikarya</taxon>
        <taxon>Basidiomycota</taxon>
        <taxon>Agaricomycotina</taxon>
        <taxon>Agaricomycetes</taxon>
        <taxon>Polyporales</taxon>
        <taxon>Adustoporiaceae</taxon>
        <taxon>Rhodonia</taxon>
    </lineage>
</organism>
<reference evidence="2" key="2">
    <citation type="journal article" name="Front. Microbiol.">
        <title>Degradative Capacity of Two Strains of Rhodonia placenta: From Phenotype to Genotype.</title>
        <authorList>
            <person name="Kolle M."/>
            <person name="Horta M.A.C."/>
            <person name="Nowrousian M."/>
            <person name="Ohm R.A."/>
            <person name="Benz J.P."/>
            <person name="Pilgard A."/>
        </authorList>
    </citation>
    <scope>NUCLEOTIDE SEQUENCE</scope>
    <source>
        <strain evidence="2">FPRL280</strain>
    </source>
</reference>
<proteinExistence type="predicted"/>
<protein>
    <submittedName>
        <fullName evidence="2">Uncharacterized protein</fullName>
    </submittedName>
</protein>